<reference evidence="1 2" key="1">
    <citation type="submission" date="2017-09" db="EMBL/GenBank/DDBJ databases">
        <title>Comparative genomics and methylome analysis of the gut commensal Bifidobacterium breve.</title>
        <authorList>
            <person name="Bottacini F."/>
            <person name="Morrissey R."/>
            <person name="Roberts R.J."/>
            <person name="James K."/>
            <person name="van Breen J."/>
            <person name="Egan M."/>
            <person name="Lambert J."/>
            <person name="van Limpt K."/>
            <person name="Stanton C."/>
            <person name="Knol J."/>
            <person name="O' Connell Motherway M."/>
            <person name="van Sinderen D."/>
        </authorList>
    </citation>
    <scope>NUCLEOTIDE SEQUENCE [LARGE SCALE GENOMIC DNA]</scope>
    <source>
        <strain evidence="1 2">DRBB29</strain>
    </source>
</reference>
<dbReference type="Proteomes" id="UP000232496">
    <property type="component" value="Chromosome"/>
</dbReference>
<name>A0AAN1M542_BIFBR</name>
<dbReference type="EMBL" id="CP023198">
    <property type="protein sequence ID" value="AUE18892.1"/>
    <property type="molecule type" value="Genomic_DNA"/>
</dbReference>
<accession>A0AAN1M542</accession>
<evidence type="ECO:0000313" key="1">
    <source>
        <dbReference type="EMBL" id="AUE18892.1"/>
    </source>
</evidence>
<evidence type="ECO:0000313" key="2">
    <source>
        <dbReference type="Proteomes" id="UP000232496"/>
    </source>
</evidence>
<dbReference type="AlphaFoldDB" id="A0AAN1M542"/>
<organism evidence="1 2">
    <name type="scientific">Bifidobacterium breve</name>
    <dbReference type="NCBI Taxonomy" id="1685"/>
    <lineage>
        <taxon>Bacteria</taxon>
        <taxon>Bacillati</taxon>
        <taxon>Actinomycetota</taxon>
        <taxon>Actinomycetes</taxon>
        <taxon>Bifidobacteriales</taxon>
        <taxon>Bifidobacteriaceae</taxon>
        <taxon>Bifidobacterium</taxon>
    </lineage>
</organism>
<protein>
    <submittedName>
        <fullName evidence="1">Uncharacterized protein</fullName>
    </submittedName>
</protein>
<sequence length="106" mass="11928">MSQLIWAVCNGPVGFGMDLGCHWRLGRLHGPRIVLSIVRHRDVLPGECFWAPPMRNIMKSQGALHFSVPVGEDAERRQGGGTFPDYFWVPVGASWKTRLIGRFPKN</sequence>
<proteinExistence type="predicted"/>
<gene>
    <name evidence="1" type="ORF">DRBB29_1350</name>
</gene>